<dbReference type="AlphaFoldDB" id="F5XSP2"/>
<dbReference type="eggNOG" id="ENOG50335JP">
    <property type="taxonomic scope" value="Bacteria"/>
</dbReference>
<dbReference type="HOGENOM" id="CLU_119491_1_0_11"/>
<dbReference type="EMBL" id="AP012204">
    <property type="protein sequence ID" value="BAK37300.1"/>
    <property type="molecule type" value="Genomic_DNA"/>
</dbReference>
<protein>
    <submittedName>
        <fullName evidence="3">Uncharacterized protein</fullName>
    </submittedName>
</protein>
<evidence type="ECO:0000313" key="4">
    <source>
        <dbReference type="Proteomes" id="UP000007947"/>
    </source>
</evidence>
<keyword evidence="4" id="KW-1185">Reference proteome</keyword>
<feature type="transmembrane region" description="Helical" evidence="2">
    <location>
        <begin position="82"/>
        <end position="102"/>
    </location>
</feature>
<evidence type="ECO:0000256" key="2">
    <source>
        <dbReference type="SAM" id="Phobius"/>
    </source>
</evidence>
<dbReference type="Pfam" id="PF20589">
    <property type="entry name" value="DUF6790"/>
    <property type="match status" value="1"/>
</dbReference>
<feature type="transmembrane region" description="Helical" evidence="2">
    <location>
        <begin position="143"/>
        <end position="163"/>
    </location>
</feature>
<keyword evidence="2" id="KW-0812">Transmembrane</keyword>
<evidence type="ECO:0000256" key="1">
    <source>
        <dbReference type="SAM" id="MobiDB-lite"/>
    </source>
</evidence>
<dbReference type="STRING" id="1032480.MLP_42860"/>
<sequence length="194" mass="20648">MVDLIGLLIAGYFVTLPVLGMLVALVLIAIGPKPITAARVYETLLRQFLLFGIGLAYVVNFIFHSFFGELAASLIGWEDSPFQFEVGVASLGFGLVGFFAISRDTAVRFAALLGPAAFVWGAAVGHIIQIVTAGNHSPGNAGFMLYADILLPFISFVLLWLAARHPLPEGQDAPDGVGGTADLRPRVSHGSPRR</sequence>
<gene>
    <name evidence="3" type="ordered locus">MLP_42860</name>
</gene>
<reference evidence="3 4" key="1">
    <citation type="submission" date="2011-05" db="EMBL/GenBank/DDBJ databases">
        <title>Whole genome sequence of Microlunatus phosphovorus NM-1.</title>
        <authorList>
            <person name="Hosoyama A."/>
            <person name="Sasaki K."/>
            <person name="Harada T."/>
            <person name="Igarashi R."/>
            <person name="Kawakoshi A."/>
            <person name="Sasagawa M."/>
            <person name="Fukada J."/>
            <person name="Nakamura S."/>
            <person name="Katano Y."/>
            <person name="Hanada S."/>
            <person name="Kamagata Y."/>
            <person name="Nakamura N."/>
            <person name="Yamazaki S."/>
            <person name="Fujita N."/>
        </authorList>
    </citation>
    <scope>NUCLEOTIDE SEQUENCE [LARGE SCALE GENOMIC DNA]</scope>
    <source>
        <strain evidence="4">ATCC 700054 / DSM 10555 / JCM 9379 / NBRC 101784 / NCIMB 13414 / VKM Ac-1990 / NM-1</strain>
    </source>
</reference>
<keyword evidence="2" id="KW-1133">Transmembrane helix</keyword>
<dbReference type="Proteomes" id="UP000007947">
    <property type="component" value="Chromosome"/>
</dbReference>
<name>F5XSP2_MICPN</name>
<dbReference type="RefSeq" id="WP_013865134.1">
    <property type="nucleotide sequence ID" value="NC_015635.1"/>
</dbReference>
<proteinExistence type="predicted"/>
<organism evidence="3 4">
    <name type="scientific">Microlunatus phosphovorus (strain ATCC 700054 / DSM 10555 / JCM 9379 / NBRC 101784 / NCIMB 13414 / VKM Ac-1990 / NM-1)</name>
    <dbReference type="NCBI Taxonomy" id="1032480"/>
    <lineage>
        <taxon>Bacteria</taxon>
        <taxon>Bacillati</taxon>
        <taxon>Actinomycetota</taxon>
        <taxon>Actinomycetes</taxon>
        <taxon>Propionibacteriales</taxon>
        <taxon>Propionibacteriaceae</taxon>
        <taxon>Microlunatus</taxon>
    </lineage>
</organism>
<feature type="transmembrane region" description="Helical" evidence="2">
    <location>
        <begin position="6"/>
        <end position="28"/>
    </location>
</feature>
<feature type="transmembrane region" description="Helical" evidence="2">
    <location>
        <begin position="109"/>
        <end position="131"/>
    </location>
</feature>
<dbReference type="KEGG" id="mph:MLP_42860"/>
<dbReference type="InterPro" id="IPR046740">
    <property type="entry name" value="DUF6790"/>
</dbReference>
<feature type="region of interest" description="Disordered" evidence="1">
    <location>
        <begin position="171"/>
        <end position="194"/>
    </location>
</feature>
<evidence type="ECO:0000313" key="3">
    <source>
        <dbReference type="EMBL" id="BAK37300.1"/>
    </source>
</evidence>
<feature type="transmembrane region" description="Helical" evidence="2">
    <location>
        <begin position="48"/>
        <end position="67"/>
    </location>
</feature>
<keyword evidence="2" id="KW-0472">Membrane</keyword>
<accession>F5XSP2</accession>